<dbReference type="Proteomes" id="UP000000715">
    <property type="component" value="Unplaced"/>
</dbReference>
<dbReference type="RefSeq" id="XP_004751502.1">
    <property type="nucleotide sequence ID" value="XM_004751445.3"/>
</dbReference>
<evidence type="ECO:0000313" key="2">
    <source>
        <dbReference type="Proteomes" id="UP000000715"/>
    </source>
</evidence>
<sequence>MEEGNFWESELEKSGSPKGATPKRIIHFVDGDIMEEYSTEEEEEEEKKGQKTNSTHDPSTLSWGPYLWFWAGQIASTSLSACEFLGERFATFFGLNQPKYQYVLNEYYKTQIKESDKESEGNGSKTQPAKVPNEKCHLEAGGQEYGTRRQDIVQGVPQRSVSSRESVAADFSP</sequence>
<protein>
    <submittedName>
        <fullName evidence="3 4">Protein FAM177B isoform X1</fullName>
    </submittedName>
</protein>
<dbReference type="CTD" id="400823"/>
<dbReference type="KEGG" id="mpuf:101672006"/>
<feature type="region of interest" description="Disordered" evidence="1">
    <location>
        <begin position="1"/>
        <end position="57"/>
    </location>
</feature>
<evidence type="ECO:0000313" key="3">
    <source>
        <dbReference type="RefSeq" id="XP_004751502.1"/>
    </source>
</evidence>
<feature type="region of interest" description="Disordered" evidence="1">
    <location>
        <begin position="113"/>
        <end position="173"/>
    </location>
</feature>
<dbReference type="Pfam" id="PF14774">
    <property type="entry name" value="FAM177"/>
    <property type="match status" value="1"/>
</dbReference>
<dbReference type="GeneID" id="101672006"/>
<dbReference type="AlphaFoldDB" id="A0A8U0MQS3"/>
<dbReference type="RefSeq" id="XP_012911005.1">
    <property type="nucleotide sequence ID" value="XM_013055551.2"/>
</dbReference>
<dbReference type="PANTHER" id="PTHR31206">
    <property type="entry name" value="LP10445P"/>
    <property type="match status" value="1"/>
</dbReference>
<dbReference type="InterPro" id="IPR028260">
    <property type="entry name" value="FAM177"/>
</dbReference>
<proteinExistence type="predicted"/>
<name>A0A8U0MQS3_MUSPF</name>
<accession>A0A8U0MQS3</accession>
<gene>
    <name evidence="3 4" type="primary">FAM177B</name>
</gene>
<evidence type="ECO:0000313" key="4">
    <source>
        <dbReference type="RefSeq" id="XP_012911005.1"/>
    </source>
</evidence>
<organism evidence="2 3">
    <name type="scientific">Mustela putorius furo</name>
    <name type="common">European domestic ferret</name>
    <name type="synonym">Mustela furo</name>
    <dbReference type="NCBI Taxonomy" id="9669"/>
    <lineage>
        <taxon>Eukaryota</taxon>
        <taxon>Metazoa</taxon>
        <taxon>Chordata</taxon>
        <taxon>Craniata</taxon>
        <taxon>Vertebrata</taxon>
        <taxon>Euteleostomi</taxon>
        <taxon>Mammalia</taxon>
        <taxon>Eutheria</taxon>
        <taxon>Laurasiatheria</taxon>
        <taxon>Carnivora</taxon>
        <taxon>Caniformia</taxon>
        <taxon>Musteloidea</taxon>
        <taxon>Mustelidae</taxon>
        <taxon>Mustelinae</taxon>
        <taxon>Mustela</taxon>
    </lineage>
</organism>
<dbReference type="PANTHER" id="PTHR31206:SF9">
    <property type="entry name" value="PROTEIN FAM177B"/>
    <property type="match status" value="1"/>
</dbReference>
<feature type="compositionally biased region" description="Acidic residues" evidence="1">
    <location>
        <begin position="32"/>
        <end position="45"/>
    </location>
</feature>
<evidence type="ECO:0000256" key="1">
    <source>
        <dbReference type="SAM" id="MobiDB-lite"/>
    </source>
</evidence>
<reference evidence="3 4" key="1">
    <citation type="submission" date="2025-04" db="UniProtKB">
        <authorList>
            <consortium name="RefSeq"/>
        </authorList>
    </citation>
    <scope>IDENTIFICATION</scope>
    <source>
        <tissue evidence="3 4">Brain</tissue>
    </source>
</reference>
<dbReference type="OrthoDB" id="45963at2759"/>
<keyword evidence="2" id="KW-1185">Reference proteome</keyword>